<dbReference type="Proteomes" id="UP000425960">
    <property type="component" value="Chromosome"/>
</dbReference>
<evidence type="ECO:0000313" key="1">
    <source>
        <dbReference type="EMBL" id="BBO85486.1"/>
    </source>
</evidence>
<dbReference type="KEGG" id="dov:DSCO28_60520"/>
<dbReference type="AlphaFoldDB" id="A0A5K7ZZ93"/>
<protein>
    <recommendedName>
        <fullName evidence="3">Thiamine biosynthesis protein ThiS</fullName>
    </recommendedName>
</protein>
<reference evidence="1 2" key="1">
    <citation type="submission" date="2019-11" db="EMBL/GenBank/DDBJ databases">
        <title>Comparative genomics of hydrocarbon-degrading Desulfosarcina strains.</title>
        <authorList>
            <person name="Watanabe M."/>
            <person name="Kojima H."/>
            <person name="Fukui M."/>
        </authorList>
    </citation>
    <scope>NUCLEOTIDE SEQUENCE [LARGE SCALE GENOMIC DNA]</scope>
    <source>
        <strain evidence="1 2">28bB2T</strain>
    </source>
</reference>
<dbReference type="InterPro" id="IPR012675">
    <property type="entry name" value="Beta-grasp_dom_sf"/>
</dbReference>
<dbReference type="Gene3D" id="3.10.20.30">
    <property type="match status" value="1"/>
</dbReference>
<accession>A0A5K7ZZ93</accession>
<proteinExistence type="predicted"/>
<dbReference type="SUPFAM" id="SSF54285">
    <property type="entry name" value="MoaD/ThiS"/>
    <property type="match status" value="1"/>
</dbReference>
<name>A0A5K7ZZ93_9BACT</name>
<gene>
    <name evidence="1" type="ORF">DSCO28_60520</name>
</gene>
<dbReference type="InterPro" id="IPR016155">
    <property type="entry name" value="Mopterin_synth/thiamin_S_b"/>
</dbReference>
<evidence type="ECO:0000313" key="2">
    <source>
        <dbReference type="Proteomes" id="UP000425960"/>
    </source>
</evidence>
<evidence type="ECO:0008006" key="3">
    <source>
        <dbReference type="Google" id="ProtNLM"/>
    </source>
</evidence>
<sequence>MCVADLLAGLPDGHLYAVVKMDGRLIGRPRFAGTQVPDGARIDLIPMIAGG</sequence>
<organism evidence="1 2">
    <name type="scientific">Desulfosarcina ovata subsp. sediminis</name>
    <dbReference type="NCBI Taxonomy" id="885957"/>
    <lineage>
        <taxon>Bacteria</taxon>
        <taxon>Pseudomonadati</taxon>
        <taxon>Thermodesulfobacteriota</taxon>
        <taxon>Desulfobacteria</taxon>
        <taxon>Desulfobacterales</taxon>
        <taxon>Desulfosarcinaceae</taxon>
        <taxon>Desulfosarcina</taxon>
    </lineage>
</organism>
<dbReference type="EMBL" id="AP021876">
    <property type="protein sequence ID" value="BBO85486.1"/>
    <property type="molecule type" value="Genomic_DNA"/>
</dbReference>